<keyword evidence="4 8" id="KW-0812">Transmembrane</keyword>
<dbReference type="GO" id="GO:0006865">
    <property type="term" value="P:amino acid transport"/>
    <property type="evidence" value="ECO:0007669"/>
    <property type="project" value="UniProtKB-KW"/>
</dbReference>
<dbReference type="PANTHER" id="PTHR30614:SF0">
    <property type="entry name" value="L-CYSTINE TRANSPORT SYSTEM PERMEASE PROTEIN TCYL"/>
    <property type="match status" value="1"/>
</dbReference>
<evidence type="ECO:0000256" key="8">
    <source>
        <dbReference type="RuleBase" id="RU363032"/>
    </source>
</evidence>
<dbReference type="KEGG" id="src:M271_01285"/>
<protein>
    <recommendedName>
        <fullName evidence="9">ABC transmembrane type-1 domain-containing protein</fullName>
    </recommendedName>
</protein>
<dbReference type="PROSITE" id="PS50928">
    <property type="entry name" value="ABC_TM1"/>
    <property type="match status" value="1"/>
</dbReference>
<dbReference type="RefSeq" id="WP_020865290.1">
    <property type="nucleotide sequence ID" value="NC_022785.1"/>
</dbReference>
<dbReference type="Gene3D" id="1.10.3720.10">
    <property type="entry name" value="MetI-like"/>
    <property type="match status" value="1"/>
</dbReference>
<keyword evidence="7 8" id="KW-0472">Membrane</keyword>
<gene>
    <name evidence="10" type="ORF">D3C57_142395</name>
</gene>
<dbReference type="FunFam" id="1.10.3720.10:FF:000006">
    <property type="entry name" value="Glutamate/aspartate ABC transporter, permease protein GltK"/>
    <property type="match status" value="1"/>
</dbReference>
<feature type="transmembrane region" description="Helical" evidence="8">
    <location>
        <begin position="111"/>
        <end position="137"/>
    </location>
</feature>
<evidence type="ECO:0000256" key="7">
    <source>
        <dbReference type="ARBA" id="ARBA00023136"/>
    </source>
</evidence>
<feature type="transmembrane region" description="Helical" evidence="8">
    <location>
        <begin position="74"/>
        <end position="99"/>
    </location>
</feature>
<dbReference type="HOGENOM" id="CLU_019602_1_2_11"/>
<organism evidence="10 11">
    <name type="scientific">Streptomyces rapamycinicus (strain ATCC 29253 / DSM 41530 / NRRL 5491 / AYB-994)</name>
    <name type="common">Streptomyces hygroscopicus (strain ATCC 29253)</name>
    <dbReference type="NCBI Taxonomy" id="1343740"/>
    <lineage>
        <taxon>Bacteria</taxon>
        <taxon>Bacillati</taxon>
        <taxon>Actinomycetota</taxon>
        <taxon>Actinomycetes</taxon>
        <taxon>Kitasatosporales</taxon>
        <taxon>Streptomycetaceae</taxon>
        <taxon>Streptomyces</taxon>
        <taxon>Streptomyces violaceusniger group</taxon>
    </lineage>
</organism>
<dbReference type="STRING" id="1343740.M271_01285"/>
<dbReference type="eggNOG" id="COG0765">
    <property type="taxonomic scope" value="Bacteria"/>
</dbReference>
<comment type="subcellular location">
    <subcellularLocation>
        <location evidence="1 8">Cell membrane</location>
        <topology evidence="1 8">Multi-pass membrane protein</topology>
    </subcellularLocation>
</comment>
<evidence type="ECO:0000256" key="5">
    <source>
        <dbReference type="ARBA" id="ARBA00022970"/>
    </source>
</evidence>
<comment type="similarity">
    <text evidence="8">Belongs to the binding-protein-dependent transport system permease family.</text>
</comment>
<reference evidence="10 11" key="1">
    <citation type="journal article" date="2018" name="J. Biol. Chem.">
        <title>Discovery of the actinoplanic acid pathway in Streptomyces rapamycinicus reveals a genetically conserved synergism with rapamycin.</title>
        <authorList>
            <person name="Mrak P."/>
            <person name="Krastel P."/>
            <person name="Pivk Lukancic P."/>
            <person name="Tao J."/>
            <person name="Pistorius D."/>
            <person name="Moore C.M."/>
        </authorList>
    </citation>
    <scope>NUCLEOTIDE SEQUENCE [LARGE SCALE GENOMIC DNA]</scope>
    <source>
        <strain evidence="10 11">NRRL 5491</strain>
    </source>
</reference>
<comment type="caution">
    <text evidence="10">The sequence shown here is derived from an EMBL/GenBank/DDBJ whole genome shotgun (WGS) entry which is preliminary data.</text>
</comment>
<dbReference type="SUPFAM" id="SSF161098">
    <property type="entry name" value="MetI-like"/>
    <property type="match status" value="1"/>
</dbReference>
<evidence type="ECO:0000256" key="4">
    <source>
        <dbReference type="ARBA" id="ARBA00022692"/>
    </source>
</evidence>
<feature type="transmembrane region" description="Helical" evidence="8">
    <location>
        <begin position="260"/>
        <end position="280"/>
    </location>
</feature>
<evidence type="ECO:0000256" key="1">
    <source>
        <dbReference type="ARBA" id="ARBA00004651"/>
    </source>
</evidence>
<evidence type="ECO:0000256" key="6">
    <source>
        <dbReference type="ARBA" id="ARBA00022989"/>
    </source>
</evidence>
<dbReference type="AlphaFoldDB" id="A0A0A0N665"/>
<dbReference type="GO" id="GO:0043190">
    <property type="term" value="C:ATP-binding cassette (ABC) transporter complex"/>
    <property type="evidence" value="ECO:0007669"/>
    <property type="project" value="InterPro"/>
</dbReference>
<dbReference type="InterPro" id="IPR043429">
    <property type="entry name" value="ArtM/GltK/GlnP/TcyL/YhdX-like"/>
</dbReference>
<dbReference type="CDD" id="cd06261">
    <property type="entry name" value="TM_PBP2"/>
    <property type="match status" value="1"/>
</dbReference>
<feature type="domain" description="ABC transmembrane type-1" evidence="9">
    <location>
        <begin position="75"/>
        <end position="281"/>
    </location>
</feature>
<keyword evidence="3" id="KW-1003">Cell membrane</keyword>
<dbReference type="InterPro" id="IPR000515">
    <property type="entry name" value="MetI-like"/>
</dbReference>
<evidence type="ECO:0000256" key="2">
    <source>
        <dbReference type="ARBA" id="ARBA00022448"/>
    </source>
</evidence>
<dbReference type="InterPro" id="IPR010065">
    <property type="entry name" value="AA_ABC_transptr_permease_3TM"/>
</dbReference>
<evidence type="ECO:0000313" key="11">
    <source>
        <dbReference type="Proteomes" id="UP000281594"/>
    </source>
</evidence>
<evidence type="ECO:0000259" key="9">
    <source>
        <dbReference type="PROSITE" id="PS50928"/>
    </source>
</evidence>
<sequence length="299" mass="32177">MSTDTRFDHDRVELADLVAVADHEPVRRRPVGQAVSGGVILVLAAFVVAILVTNDRFDWPTVGRYLFDSGVFEGIAVTLELTLCAMLVGIGCGVVLAVLRQSANPIPRFAAALYIWFFRGTPVLVQVLFWGFAASLFPRVGLGIPGGGFLVSWDTNTVIPIFAAAVLGLGLNEAAYVAEIVRGGLLSVPAGQSEAADALGLGRLATLRFVILPQAMRAIIPPIGNQFISMLKMTSVVLVIGVGDLLESVTQIYSRNYRQIPLLIVASIWYLVMTTLLTLVQARLEKRFGRSLSRVGGAR</sequence>
<dbReference type="NCBIfam" id="TIGR01726">
    <property type="entry name" value="HEQRo_perm_3TM"/>
    <property type="match status" value="1"/>
</dbReference>
<dbReference type="InterPro" id="IPR035906">
    <property type="entry name" value="MetI-like_sf"/>
</dbReference>
<dbReference type="Proteomes" id="UP000281594">
    <property type="component" value="Unassembled WGS sequence"/>
</dbReference>
<keyword evidence="6 8" id="KW-1133">Transmembrane helix</keyword>
<keyword evidence="5" id="KW-0029">Amino-acid transport</keyword>
<accession>A0A0A0N665</accession>
<dbReference type="Pfam" id="PF00528">
    <property type="entry name" value="BPD_transp_1"/>
    <property type="match status" value="1"/>
</dbReference>
<feature type="transmembrane region" description="Helical" evidence="8">
    <location>
        <begin position="157"/>
        <end position="178"/>
    </location>
</feature>
<dbReference type="EMBL" id="QYCY01000002">
    <property type="protein sequence ID" value="RLV76023.1"/>
    <property type="molecule type" value="Genomic_DNA"/>
</dbReference>
<proteinExistence type="inferred from homology"/>
<name>A0A0A0N665_STRRN</name>
<feature type="transmembrane region" description="Helical" evidence="8">
    <location>
        <begin position="34"/>
        <end position="54"/>
    </location>
</feature>
<evidence type="ECO:0000256" key="3">
    <source>
        <dbReference type="ARBA" id="ARBA00022475"/>
    </source>
</evidence>
<dbReference type="PANTHER" id="PTHR30614">
    <property type="entry name" value="MEMBRANE COMPONENT OF AMINO ACID ABC TRANSPORTER"/>
    <property type="match status" value="1"/>
</dbReference>
<keyword evidence="2 8" id="KW-0813">Transport</keyword>
<dbReference type="GO" id="GO:0022857">
    <property type="term" value="F:transmembrane transporter activity"/>
    <property type="evidence" value="ECO:0007669"/>
    <property type="project" value="InterPro"/>
</dbReference>
<evidence type="ECO:0000313" key="10">
    <source>
        <dbReference type="EMBL" id="RLV76023.1"/>
    </source>
</evidence>